<protein>
    <recommendedName>
        <fullName evidence="4">Bacteriophage lambda Replication protein O N-terminal domain-containing protein</fullName>
    </recommendedName>
</protein>
<comment type="caution">
    <text evidence="2">The sequence shown here is derived from an EMBL/GenBank/DDBJ whole genome shotgun (WGS) entry which is preliminary data.</text>
</comment>
<organism evidence="2 3">
    <name type="scientific">Limnohabitans lacus</name>
    <dbReference type="NCBI Taxonomy" id="3045173"/>
    <lineage>
        <taxon>Bacteria</taxon>
        <taxon>Pseudomonadati</taxon>
        <taxon>Pseudomonadota</taxon>
        <taxon>Betaproteobacteria</taxon>
        <taxon>Burkholderiales</taxon>
        <taxon>Comamonadaceae</taxon>
        <taxon>Limnohabitans</taxon>
    </lineage>
</organism>
<dbReference type="EMBL" id="JASGBH010000004">
    <property type="protein sequence ID" value="MDI9233708.1"/>
    <property type="molecule type" value="Genomic_DNA"/>
</dbReference>
<keyword evidence="3" id="KW-1185">Reference proteome</keyword>
<feature type="region of interest" description="Disordered" evidence="1">
    <location>
        <begin position="121"/>
        <end position="165"/>
    </location>
</feature>
<feature type="compositionally biased region" description="Low complexity" evidence="1">
    <location>
        <begin position="143"/>
        <end position="154"/>
    </location>
</feature>
<dbReference type="Proteomes" id="UP001431902">
    <property type="component" value="Unassembled WGS sequence"/>
</dbReference>
<evidence type="ECO:0000256" key="1">
    <source>
        <dbReference type="SAM" id="MobiDB-lite"/>
    </source>
</evidence>
<sequence>MTHKNKGKNMSKKFYVNLNEDELNELQGENPSLFVAYLYIKRNSLFTEGKSKKILWGGLAAYHGGIDKTQAKRLVVKLEKLGLISGTDTPQVFKLNLCAPENDTITLDTLEKKEKTSYINARTREDDEEVFSNSRQQKKKTTTNKTPTTQTTEKGASAPVKAATQPSNLEGEGLAETTEVAQIRAHAKAEGWNFWDNPKSLPLFQKAGEASKKLPHSLDLLLAEYQNDASNPTAMGFKIYVDDYSKSHKQKQGQRRGDLVL</sequence>
<accession>A0ABT6X6F7</accession>
<evidence type="ECO:0000313" key="3">
    <source>
        <dbReference type="Proteomes" id="UP001431902"/>
    </source>
</evidence>
<proteinExistence type="predicted"/>
<reference evidence="2" key="1">
    <citation type="submission" date="2023-05" db="EMBL/GenBank/DDBJ databases">
        <title>Limnohabitans sp. strain HM2-2 Genome sequencing and assembly.</title>
        <authorList>
            <person name="Jung Y."/>
        </authorList>
    </citation>
    <scope>NUCLEOTIDE SEQUENCE</scope>
    <source>
        <strain evidence="2">HM2-2</strain>
    </source>
</reference>
<name>A0ABT6X6F7_9BURK</name>
<dbReference type="RefSeq" id="WP_283224099.1">
    <property type="nucleotide sequence ID" value="NZ_JASGBH010000004.1"/>
</dbReference>
<gene>
    <name evidence="2" type="ORF">QLQ16_07645</name>
</gene>
<evidence type="ECO:0008006" key="4">
    <source>
        <dbReference type="Google" id="ProtNLM"/>
    </source>
</evidence>
<evidence type="ECO:0000313" key="2">
    <source>
        <dbReference type="EMBL" id="MDI9233708.1"/>
    </source>
</evidence>